<comment type="caution">
    <text evidence="1">The sequence shown here is derived from an EMBL/GenBank/DDBJ whole genome shotgun (WGS) entry which is preliminary data.</text>
</comment>
<evidence type="ECO:0000313" key="1">
    <source>
        <dbReference type="EMBL" id="OGC81479.1"/>
    </source>
</evidence>
<evidence type="ECO:0008006" key="3">
    <source>
        <dbReference type="Google" id="ProtNLM"/>
    </source>
</evidence>
<accession>A0A1F4XIN3</accession>
<protein>
    <recommendedName>
        <fullName evidence="3">DUF192 domain-containing protein</fullName>
    </recommendedName>
</protein>
<evidence type="ECO:0000313" key="2">
    <source>
        <dbReference type="Proteomes" id="UP000177614"/>
    </source>
</evidence>
<dbReference type="InterPro" id="IPR038695">
    <property type="entry name" value="Saro_0823-like_sf"/>
</dbReference>
<sequence>MTHAFPRYFTIGVLIVLALAILLWPRSVESAPTIVFATKSGEVKFALEIADSPEEQEKGLMNREKIEDTYGMLFIFPREERVSFWMKNTLIPLDMIFMDEDLKIVHIAQNAEPCISKDDSQCPLYSAPSSAKYVLEIRGNLSKEKQIQVGNRAQLHL</sequence>
<name>A0A1F4XIN3_9BACT</name>
<dbReference type="Pfam" id="PF02643">
    <property type="entry name" value="DUF192"/>
    <property type="match status" value="1"/>
</dbReference>
<dbReference type="PANTHER" id="PTHR37953">
    <property type="entry name" value="UPF0127 PROTEIN MJ1496"/>
    <property type="match status" value="1"/>
</dbReference>
<dbReference type="PANTHER" id="PTHR37953:SF1">
    <property type="entry name" value="UPF0127 PROTEIN MJ1496"/>
    <property type="match status" value="1"/>
</dbReference>
<organism evidence="1 2">
    <name type="scientific">Candidatus Abawacabacteria bacterium RBG_16_42_10</name>
    <dbReference type="NCBI Taxonomy" id="1817814"/>
    <lineage>
        <taxon>Bacteria</taxon>
        <taxon>Candidatus Abawacaibacteriota</taxon>
    </lineage>
</organism>
<dbReference type="AlphaFoldDB" id="A0A1F4XIN3"/>
<dbReference type="Gene3D" id="2.60.120.1140">
    <property type="entry name" value="Protein of unknown function DUF192"/>
    <property type="match status" value="1"/>
</dbReference>
<dbReference type="InterPro" id="IPR003795">
    <property type="entry name" value="DUF192"/>
</dbReference>
<proteinExistence type="predicted"/>
<gene>
    <name evidence="1" type="ORF">A2V81_01185</name>
</gene>
<dbReference type="EMBL" id="MEWR01000026">
    <property type="protein sequence ID" value="OGC81479.1"/>
    <property type="molecule type" value="Genomic_DNA"/>
</dbReference>
<reference evidence="1 2" key="1">
    <citation type="journal article" date="2016" name="Nat. Commun.">
        <title>Thousands of microbial genomes shed light on interconnected biogeochemical processes in an aquifer system.</title>
        <authorList>
            <person name="Anantharaman K."/>
            <person name="Brown C.T."/>
            <person name="Hug L.A."/>
            <person name="Sharon I."/>
            <person name="Castelle C.J."/>
            <person name="Probst A.J."/>
            <person name="Thomas B.C."/>
            <person name="Singh A."/>
            <person name="Wilkins M.J."/>
            <person name="Karaoz U."/>
            <person name="Brodie E.L."/>
            <person name="Williams K.H."/>
            <person name="Hubbard S.S."/>
            <person name="Banfield J.F."/>
        </authorList>
    </citation>
    <scope>NUCLEOTIDE SEQUENCE [LARGE SCALE GENOMIC DNA]</scope>
</reference>
<dbReference type="Proteomes" id="UP000177614">
    <property type="component" value="Unassembled WGS sequence"/>
</dbReference>